<dbReference type="Proteomes" id="UP000437017">
    <property type="component" value="Unassembled WGS sequence"/>
</dbReference>
<gene>
    <name evidence="1" type="ORF">E2I00_015778</name>
</gene>
<accession>A0A643CHS5</accession>
<comment type="caution">
    <text evidence="1">The sequence shown here is derived from an EMBL/GenBank/DDBJ whole genome shotgun (WGS) entry which is preliminary data.</text>
</comment>
<keyword evidence="2" id="KW-1185">Reference proteome</keyword>
<dbReference type="EMBL" id="SGJD01001535">
    <property type="protein sequence ID" value="KAB0399468.1"/>
    <property type="molecule type" value="Genomic_DNA"/>
</dbReference>
<protein>
    <submittedName>
        <fullName evidence="1">Uncharacterized protein</fullName>
    </submittedName>
</protein>
<organism evidence="1 2">
    <name type="scientific">Balaenoptera physalus</name>
    <name type="common">Fin whale</name>
    <name type="synonym">Balaena physalus</name>
    <dbReference type="NCBI Taxonomy" id="9770"/>
    <lineage>
        <taxon>Eukaryota</taxon>
        <taxon>Metazoa</taxon>
        <taxon>Chordata</taxon>
        <taxon>Craniata</taxon>
        <taxon>Vertebrata</taxon>
        <taxon>Euteleostomi</taxon>
        <taxon>Mammalia</taxon>
        <taxon>Eutheria</taxon>
        <taxon>Laurasiatheria</taxon>
        <taxon>Artiodactyla</taxon>
        <taxon>Whippomorpha</taxon>
        <taxon>Cetacea</taxon>
        <taxon>Mysticeti</taxon>
        <taxon>Balaenopteridae</taxon>
        <taxon>Balaenoptera</taxon>
    </lineage>
</organism>
<name>A0A643CHS5_BALPH</name>
<reference evidence="1 2" key="1">
    <citation type="journal article" date="2019" name="PLoS ONE">
        <title>Genomic analyses reveal an absence of contemporary introgressive admixture between fin whales and blue whales, despite known hybrids.</title>
        <authorList>
            <person name="Westbury M.V."/>
            <person name="Petersen B."/>
            <person name="Lorenzen E.D."/>
        </authorList>
    </citation>
    <scope>NUCLEOTIDE SEQUENCE [LARGE SCALE GENOMIC DNA]</scope>
    <source>
        <strain evidence="1">FinWhale-01</strain>
    </source>
</reference>
<dbReference type="OrthoDB" id="6270329at2759"/>
<proteinExistence type="predicted"/>
<dbReference type="AlphaFoldDB" id="A0A643CHS5"/>
<evidence type="ECO:0000313" key="1">
    <source>
        <dbReference type="EMBL" id="KAB0399468.1"/>
    </source>
</evidence>
<sequence length="60" mass="6891">MTWFLLSGAKKWLEWRREIELVSDVAYFGLTTLAGSSPWQELKAHNTRRAQRTGEGLPAE</sequence>
<evidence type="ECO:0000313" key="2">
    <source>
        <dbReference type="Proteomes" id="UP000437017"/>
    </source>
</evidence>